<dbReference type="EMBL" id="JYDS01002906">
    <property type="protein sequence ID" value="KRY96771.1"/>
    <property type="molecule type" value="Genomic_DNA"/>
</dbReference>
<dbReference type="Proteomes" id="UP000054805">
    <property type="component" value="Unassembled WGS sequence"/>
</dbReference>
<comment type="caution">
    <text evidence="1">The sequence shown here is derived from an EMBL/GenBank/DDBJ whole genome shotgun (WGS) entry which is preliminary data.</text>
</comment>
<organism evidence="1 2">
    <name type="scientific">Trichinella pseudospiralis</name>
    <name type="common">Parasitic roundworm</name>
    <dbReference type="NCBI Taxonomy" id="6337"/>
    <lineage>
        <taxon>Eukaryota</taxon>
        <taxon>Metazoa</taxon>
        <taxon>Ecdysozoa</taxon>
        <taxon>Nematoda</taxon>
        <taxon>Enoplea</taxon>
        <taxon>Dorylaimia</taxon>
        <taxon>Trichinellida</taxon>
        <taxon>Trichinellidae</taxon>
        <taxon>Trichinella</taxon>
    </lineage>
</organism>
<name>A0A0V1GG65_TRIPS</name>
<accession>A0A0V1GG65</accession>
<gene>
    <name evidence="1" type="ORF">T4B_11836</name>
</gene>
<reference evidence="1 2" key="1">
    <citation type="submission" date="2015-01" db="EMBL/GenBank/DDBJ databases">
        <title>Evolution of Trichinella species and genotypes.</title>
        <authorList>
            <person name="Korhonen P.K."/>
            <person name="Edoardo P."/>
            <person name="Giuseppe L.R."/>
            <person name="Gasser R.B."/>
        </authorList>
    </citation>
    <scope>NUCLEOTIDE SEQUENCE [LARGE SCALE GENOMIC DNA]</scope>
    <source>
        <strain evidence="1">ISS588</strain>
    </source>
</reference>
<sequence length="34" mass="3757">MAPCMTKIGVAATQRKYEKNTTATDIVRKMDARG</sequence>
<protein>
    <submittedName>
        <fullName evidence="1">Uncharacterized protein</fullName>
    </submittedName>
</protein>
<evidence type="ECO:0000313" key="1">
    <source>
        <dbReference type="EMBL" id="KRY96771.1"/>
    </source>
</evidence>
<dbReference type="AlphaFoldDB" id="A0A0V1GG65"/>
<proteinExistence type="predicted"/>
<evidence type="ECO:0000313" key="2">
    <source>
        <dbReference type="Proteomes" id="UP000054805"/>
    </source>
</evidence>
<keyword evidence="2" id="KW-1185">Reference proteome</keyword>